<reference evidence="3" key="2">
    <citation type="journal article" date="2016" name="Sci. Rep.">
        <title>Dictyocaulus viviparus genome, variome and transcriptome elucidate lungworm biology and support future intervention.</title>
        <authorList>
            <person name="McNulty S.N."/>
            <person name="Strube C."/>
            <person name="Rosa B.A."/>
            <person name="Martin J.C."/>
            <person name="Tyagi R."/>
            <person name="Choi Y.J."/>
            <person name="Wang Q."/>
            <person name="Hallsworth Pepin K."/>
            <person name="Zhang X."/>
            <person name="Ozersky P."/>
            <person name="Wilson R.K."/>
            <person name="Sternberg P.W."/>
            <person name="Gasser R.B."/>
            <person name="Mitreva M."/>
        </authorList>
    </citation>
    <scope>NUCLEOTIDE SEQUENCE [LARGE SCALE GENOMIC DNA]</scope>
    <source>
        <strain evidence="3">HannoverDv2000</strain>
    </source>
</reference>
<dbReference type="OrthoDB" id="340681at2759"/>
<organism evidence="2 3">
    <name type="scientific">Dictyocaulus viviparus</name>
    <name type="common">Bovine lungworm</name>
    <dbReference type="NCBI Taxonomy" id="29172"/>
    <lineage>
        <taxon>Eukaryota</taxon>
        <taxon>Metazoa</taxon>
        <taxon>Ecdysozoa</taxon>
        <taxon>Nematoda</taxon>
        <taxon>Chromadorea</taxon>
        <taxon>Rhabditida</taxon>
        <taxon>Rhabditina</taxon>
        <taxon>Rhabditomorpha</taxon>
        <taxon>Strongyloidea</taxon>
        <taxon>Metastrongylidae</taxon>
        <taxon>Dictyocaulus</taxon>
    </lineage>
</organism>
<evidence type="ECO:0000313" key="3">
    <source>
        <dbReference type="Proteomes" id="UP000053766"/>
    </source>
</evidence>
<dbReference type="AlphaFoldDB" id="A0A0D8XNN0"/>
<proteinExistence type="predicted"/>
<dbReference type="InterPro" id="IPR006886">
    <property type="entry name" value="RNA_pol_III_Rpc5"/>
</dbReference>
<keyword evidence="3" id="KW-1185">Reference proteome</keyword>
<feature type="region of interest" description="Disordered" evidence="1">
    <location>
        <begin position="478"/>
        <end position="516"/>
    </location>
</feature>
<feature type="compositionally biased region" description="Acidic residues" evidence="1">
    <location>
        <begin position="195"/>
        <end position="206"/>
    </location>
</feature>
<accession>A0A0D8XNN0</accession>
<dbReference type="GO" id="GO:0005666">
    <property type="term" value="C:RNA polymerase III complex"/>
    <property type="evidence" value="ECO:0007669"/>
    <property type="project" value="TreeGrafter"/>
</dbReference>
<dbReference type="PANTHER" id="PTHR12069">
    <property type="entry name" value="DNA-DIRECTED RNA POLYMERASES III 80 KDA POLYPEPTIDE RNA POLYMERASE III SUBUNIT 5"/>
    <property type="match status" value="1"/>
</dbReference>
<dbReference type="STRING" id="29172.A0A0D8XNN0"/>
<dbReference type="PANTHER" id="PTHR12069:SF0">
    <property type="entry name" value="DNA-DIRECTED RNA POLYMERASE III SUBUNIT RPC5"/>
    <property type="match status" value="1"/>
</dbReference>
<dbReference type="GO" id="GO:0042797">
    <property type="term" value="P:tRNA transcription by RNA polymerase III"/>
    <property type="evidence" value="ECO:0007669"/>
    <property type="project" value="TreeGrafter"/>
</dbReference>
<sequence length="516" mass="59441">MDDDDDDVVVRKKKSRKIKTIVESDEEEDSVEAEFDVVMCHELPNTEIYRFHFPDRKKDAFDLERNPRVRYKKNVKLENLQMELRLAPDVQSGSFDKVKAERFATMTLANVKSESNIAATKFDEVYEGRSYVKDDYVQFAVGYFKGGMCRIKKLLSKTILKFFFPGVLYLTPIAGTFEMHLSLSHLNNTNRVGCEDDGEGTGESDTESSRKDAKQIRVKFARTETERQKKRREASALHREKLIASDSWIPMEDPLVHGRLAQMTPSLSNKSDIFEEVTTRDLVGRGIICNVQEQIDLTSSENLVSQQQIREMPVHLQVKAQLLKTRVIRTDDLARLVNLSITRHELFQHLQQCARLVQGVWVLQSEHLFHDLTMAHSNTIGKLDQHRAELWRCARDLALCILDADQPVTRALLTKCFKINSKDAEDILSTFAVPGNKTWKLRIEPDYVFLESPENASIVLEERRYWIKRWEGLRKMIDATLSPPSPPRARKNDGNKPTRVSTRSRKSSNRVHFSST</sequence>
<dbReference type="Proteomes" id="UP000053766">
    <property type="component" value="Unassembled WGS sequence"/>
</dbReference>
<evidence type="ECO:0000256" key="1">
    <source>
        <dbReference type="SAM" id="MobiDB-lite"/>
    </source>
</evidence>
<protein>
    <submittedName>
        <fullName evidence="2">Sin-like protein region</fullName>
    </submittedName>
</protein>
<reference evidence="2 3" key="1">
    <citation type="submission" date="2013-11" db="EMBL/GenBank/DDBJ databases">
        <title>Draft genome of the bovine lungworm Dictyocaulus viviparus.</title>
        <authorList>
            <person name="Mitreva M."/>
        </authorList>
    </citation>
    <scope>NUCLEOTIDE SEQUENCE [LARGE SCALE GENOMIC DNA]</scope>
    <source>
        <strain evidence="2 3">HannoverDv2000</strain>
    </source>
</reference>
<evidence type="ECO:0000313" key="2">
    <source>
        <dbReference type="EMBL" id="KJH45404.1"/>
    </source>
</evidence>
<gene>
    <name evidence="2" type="ORF">DICVIV_08571</name>
</gene>
<name>A0A0D8XNN0_DICVI</name>
<dbReference type="EMBL" id="KN716410">
    <property type="protein sequence ID" value="KJH45404.1"/>
    <property type="molecule type" value="Genomic_DNA"/>
</dbReference>
<dbReference type="Pfam" id="PF04801">
    <property type="entry name" value="RPC5"/>
    <property type="match status" value="1"/>
</dbReference>
<feature type="region of interest" description="Disordered" evidence="1">
    <location>
        <begin position="194"/>
        <end position="214"/>
    </location>
</feature>